<evidence type="ECO:0000256" key="3">
    <source>
        <dbReference type="ARBA" id="ARBA00023163"/>
    </source>
</evidence>
<proteinExistence type="predicted"/>
<dbReference type="NCBIfam" id="TIGR02431">
    <property type="entry name" value="pcaR_pcaU"/>
    <property type="match status" value="1"/>
</dbReference>
<organism evidence="5 6">
    <name type="scientific">Leifsonia kafniensis</name>
    <dbReference type="NCBI Taxonomy" id="475957"/>
    <lineage>
        <taxon>Bacteria</taxon>
        <taxon>Bacillati</taxon>
        <taxon>Actinomycetota</taxon>
        <taxon>Actinomycetes</taxon>
        <taxon>Micrococcales</taxon>
        <taxon>Microbacteriaceae</taxon>
        <taxon>Leifsonia</taxon>
    </lineage>
</organism>
<dbReference type="SMART" id="SM00346">
    <property type="entry name" value="HTH_ICLR"/>
    <property type="match status" value="1"/>
</dbReference>
<dbReference type="InterPro" id="IPR005471">
    <property type="entry name" value="Tscrpt_reg_IclR_N"/>
</dbReference>
<sequence>MDPEPSDQFVQSFARGLAVIRAFDADHSRMTLSEVAERTGLTRAAARRFLHTLLSLGYVSSDGRSFLLTPRVLELGFSYLSGLTLPELAQPHLEALSRTLGESTSASVLDGADIVYVARVPTKRIMNVAITIGTRFPAHATSMGRVLLASLTAEALDVYLATLQDGLQTEPQTERTVSDPEALRVVLGEVRAQGWALVDQELEIGLRSIAAPVRGADGSVLAAVNVAGAASTASLDRILDEYRPALLNATGRIEDAIRQSSPLSAR</sequence>
<evidence type="ECO:0000313" key="6">
    <source>
        <dbReference type="Proteomes" id="UP001501803"/>
    </source>
</evidence>
<dbReference type="InterPro" id="IPR036388">
    <property type="entry name" value="WH-like_DNA-bd_sf"/>
</dbReference>
<evidence type="ECO:0000259" key="4">
    <source>
        <dbReference type="SMART" id="SM00346"/>
    </source>
</evidence>
<comment type="caution">
    <text evidence="5">The sequence shown here is derived from an EMBL/GenBank/DDBJ whole genome shotgun (WGS) entry which is preliminary data.</text>
</comment>
<accession>A0ABP7KL98</accession>
<dbReference type="InterPro" id="IPR012794">
    <property type="entry name" value="PcaR_PcaU"/>
</dbReference>
<dbReference type="PANTHER" id="PTHR30136">
    <property type="entry name" value="HELIX-TURN-HELIX TRANSCRIPTIONAL REGULATOR, ICLR FAMILY"/>
    <property type="match status" value="1"/>
</dbReference>
<dbReference type="Gene3D" id="3.30.450.40">
    <property type="match status" value="1"/>
</dbReference>
<dbReference type="RefSeq" id="WP_345066749.1">
    <property type="nucleotide sequence ID" value="NZ_BAABCN010000007.1"/>
</dbReference>
<dbReference type="Pfam" id="PF01614">
    <property type="entry name" value="IclR_C"/>
    <property type="match status" value="1"/>
</dbReference>
<protein>
    <submittedName>
        <fullName evidence="5">IclR family transcriptional regulator C-terminal domain-containing protein</fullName>
    </submittedName>
</protein>
<evidence type="ECO:0000256" key="1">
    <source>
        <dbReference type="ARBA" id="ARBA00023015"/>
    </source>
</evidence>
<evidence type="ECO:0000256" key="2">
    <source>
        <dbReference type="ARBA" id="ARBA00023125"/>
    </source>
</evidence>
<keyword evidence="6" id="KW-1185">Reference proteome</keyword>
<keyword evidence="2" id="KW-0238">DNA-binding</keyword>
<dbReference type="Gene3D" id="1.10.10.10">
    <property type="entry name" value="Winged helix-like DNA-binding domain superfamily/Winged helix DNA-binding domain"/>
    <property type="match status" value="1"/>
</dbReference>
<dbReference type="Proteomes" id="UP001501803">
    <property type="component" value="Unassembled WGS sequence"/>
</dbReference>
<feature type="domain" description="HTH iclR-type" evidence="4">
    <location>
        <begin position="10"/>
        <end position="98"/>
    </location>
</feature>
<gene>
    <name evidence="5" type="ORF">GCM10022381_23750</name>
</gene>
<dbReference type="InterPro" id="IPR050707">
    <property type="entry name" value="HTH_MetabolicPath_Reg"/>
</dbReference>
<evidence type="ECO:0000313" key="5">
    <source>
        <dbReference type="EMBL" id="GAA3880756.1"/>
    </source>
</evidence>
<dbReference type="InterPro" id="IPR029016">
    <property type="entry name" value="GAF-like_dom_sf"/>
</dbReference>
<dbReference type="SUPFAM" id="SSF55781">
    <property type="entry name" value="GAF domain-like"/>
    <property type="match status" value="1"/>
</dbReference>
<dbReference type="EMBL" id="BAABCN010000007">
    <property type="protein sequence ID" value="GAA3880756.1"/>
    <property type="molecule type" value="Genomic_DNA"/>
</dbReference>
<dbReference type="PANTHER" id="PTHR30136:SF34">
    <property type="entry name" value="TRANSCRIPTIONAL REGULATOR"/>
    <property type="match status" value="1"/>
</dbReference>
<reference evidence="6" key="1">
    <citation type="journal article" date="2019" name="Int. J. Syst. Evol. Microbiol.">
        <title>The Global Catalogue of Microorganisms (GCM) 10K type strain sequencing project: providing services to taxonomists for standard genome sequencing and annotation.</title>
        <authorList>
            <consortium name="The Broad Institute Genomics Platform"/>
            <consortium name="The Broad Institute Genome Sequencing Center for Infectious Disease"/>
            <person name="Wu L."/>
            <person name="Ma J."/>
        </authorList>
    </citation>
    <scope>NUCLEOTIDE SEQUENCE [LARGE SCALE GENOMIC DNA]</scope>
    <source>
        <strain evidence="6">JCM 17021</strain>
    </source>
</reference>
<keyword evidence="3" id="KW-0804">Transcription</keyword>
<dbReference type="Pfam" id="PF09339">
    <property type="entry name" value="HTH_IclR"/>
    <property type="match status" value="1"/>
</dbReference>
<dbReference type="InterPro" id="IPR036390">
    <property type="entry name" value="WH_DNA-bd_sf"/>
</dbReference>
<name>A0ABP7KL98_9MICO</name>
<keyword evidence="1" id="KW-0805">Transcription regulation</keyword>
<dbReference type="InterPro" id="IPR014757">
    <property type="entry name" value="Tscrpt_reg_IclR_C"/>
</dbReference>
<dbReference type="SUPFAM" id="SSF46785">
    <property type="entry name" value="Winged helix' DNA-binding domain"/>
    <property type="match status" value="1"/>
</dbReference>